<dbReference type="InterPro" id="IPR033162">
    <property type="entry name" value="TBCD"/>
</dbReference>
<proteinExistence type="predicted"/>
<name>A0ABQ9JBN1_9CUCU</name>
<comment type="caution">
    <text evidence="2">The sequence shown here is derived from an EMBL/GenBank/DDBJ whole genome shotgun (WGS) entry which is preliminary data.</text>
</comment>
<gene>
    <name evidence="2" type="ORF">NQ317_000743</name>
</gene>
<dbReference type="InterPro" id="IPR058033">
    <property type="entry name" value="ARM_TBCD_2nd"/>
</dbReference>
<feature type="domain" description="Tubulin-folding cofactor D ARM repeats" evidence="1">
    <location>
        <begin position="10"/>
        <end position="76"/>
    </location>
</feature>
<reference evidence="2" key="1">
    <citation type="journal article" date="2023" name="Insect Mol. Biol.">
        <title>Genome sequencing provides insights into the evolution of gene families encoding plant cell wall-degrading enzymes in longhorned beetles.</title>
        <authorList>
            <person name="Shin N.R."/>
            <person name="Okamura Y."/>
            <person name="Kirsch R."/>
            <person name="Pauchet Y."/>
        </authorList>
    </citation>
    <scope>NUCLEOTIDE SEQUENCE</scope>
    <source>
        <strain evidence="2">MMC_N1</strain>
    </source>
</reference>
<evidence type="ECO:0000313" key="3">
    <source>
        <dbReference type="Proteomes" id="UP001162164"/>
    </source>
</evidence>
<dbReference type="SUPFAM" id="SSF48371">
    <property type="entry name" value="ARM repeat"/>
    <property type="match status" value="1"/>
</dbReference>
<sequence length="181" mass="20760">MEVRTNNEGRGLLLPDRLPQVVPVVLKALVYDEPRGYSSVGSHIRDAACYVCWSFARAYETHILAPYVNDIAREQLLQLSKKTLEGKELFLMELIYLPQLIFFSVSVRNNAYLNVSVYIAQFEEYTLPLIEHLVTRKVDHWDAGIRELTAKTLHNLTPKYLAYSVFHSIALRVCSDCSRVV</sequence>
<organism evidence="2 3">
    <name type="scientific">Molorchus minor</name>
    <dbReference type="NCBI Taxonomy" id="1323400"/>
    <lineage>
        <taxon>Eukaryota</taxon>
        <taxon>Metazoa</taxon>
        <taxon>Ecdysozoa</taxon>
        <taxon>Arthropoda</taxon>
        <taxon>Hexapoda</taxon>
        <taxon>Insecta</taxon>
        <taxon>Pterygota</taxon>
        <taxon>Neoptera</taxon>
        <taxon>Endopterygota</taxon>
        <taxon>Coleoptera</taxon>
        <taxon>Polyphaga</taxon>
        <taxon>Cucujiformia</taxon>
        <taxon>Chrysomeloidea</taxon>
        <taxon>Cerambycidae</taxon>
        <taxon>Lamiinae</taxon>
        <taxon>Monochamini</taxon>
        <taxon>Molorchus</taxon>
    </lineage>
</organism>
<evidence type="ECO:0000259" key="1">
    <source>
        <dbReference type="Pfam" id="PF25767"/>
    </source>
</evidence>
<keyword evidence="3" id="KW-1185">Reference proteome</keyword>
<dbReference type="InterPro" id="IPR016024">
    <property type="entry name" value="ARM-type_fold"/>
</dbReference>
<dbReference type="Pfam" id="PF25767">
    <property type="entry name" value="ARM_TBCD_2nd"/>
    <property type="match status" value="1"/>
</dbReference>
<dbReference type="PANTHER" id="PTHR12658">
    <property type="entry name" value="BETA-TUBULIN COFACTOR D"/>
    <property type="match status" value="1"/>
</dbReference>
<accession>A0ABQ9JBN1</accession>
<evidence type="ECO:0000313" key="2">
    <source>
        <dbReference type="EMBL" id="KAJ8975559.1"/>
    </source>
</evidence>
<protein>
    <recommendedName>
        <fullName evidence="1">Tubulin-folding cofactor D ARM repeats domain-containing protein</fullName>
    </recommendedName>
</protein>
<dbReference type="PANTHER" id="PTHR12658:SF0">
    <property type="entry name" value="TUBULIN-SPECIFIC CHAPERONE D"/>
    <property type="match status" value="1"/>
</dbReference>
<dbReference type="Proteomes" id="UP001162164">
    <property type="component" value="Unassembled WGS sequence"/>
</dbReference>
<dbReference type="EMBL" id="JAPWTJ010000803">
    <property type="protein sequence ID" value="KAJ8975559.1"/>
    <property type="molecule type" value="Genomic_DNA"/>
</dbReference>